<name>A0A2Y9AQH8_9MICO</name>
<dbReference type="Proteomes" id="UP000250222">
    <property type="component" value="Unassembled WGS sequence"/>
</dbReference>
<evidence type="ECO:0000313" key="4">
    <source>
        <dbReference type="Proteomes" id="UP000250222"/>
    </source>
</evidence>
<sequence length="262" mass="28706">MSRFIADQTVAELGGWVSVLTRQKKDHVTLDRLLHDLHRTSGEEQAAVIQRIYRLVFPHAFAEESVLWPTLRRVLPDGHELSLEVEQEHQEVNELVTRLEGMGHGDPERGAVLDRVTVVLRDDVRDEEDVLLPRLQQAVSARDLRRPGVLWEVVRRVSRPAPTPSSRAVPRGASSRPFRCPCSTGCATSSTPAPARARSASAPGCARPAAGSRAPRTPSSTFRSCATVRTRAPAATAPRKGATLTPSADSKPGVALRTEWDR</sequence>
<reference evidence="3 4" key="1">
    <citation type="submission" date="2016-10" db="EMBL/GenBank/DDBJ databases">
        <authorList>
            <person name="Cai Z."/>
        </authorList>
    </citation>
    <scope>NUCLEOTIDE SEQUENCE [LARGE SCALE GENOMIC DNA]</scope>
    <source>
        <strain evidence="3 4">CGMCC 1.10826</strain>
    </source>
</reference>
<proteinExistence type="predicted"/>
<organism evidence="3 4">
    <name type="scientific">Georgenia satyanarayanai</name>
    <dbReference type="NCBI Taxonomy" id="860221"/>
    <lineage>
        <taxon>Bacteria</taxon>
        <taxon>Bacillati</taxon>
        <taxon>Actinomycetota</taxon>
        <taxon>Actinomycetes</taxon>
        <taxon>Micrococcales</taxon>
        <taxon>Bogoriellaceae</taxon>
        <taxon>Georgenia</taxon>
    </lineage>
</organism>
<dbReference type="Pfam" id="PF01814">
    <property type="entry name" value="Hemerythrin"/>
    <property type="match status" value="1"/>
</dbReference>
<evidence type="ECO:0000313" key="3">
    <source>
        <dbReference type="EMBL" id="SSA44727.1"/>
    </source>
</evidence>
<dbReference type="PANTHER" id="PTHR35585">
    <property type="entry name" value="HHE DOMAIN PROTEIN (AFU_ORTHOLOGUE AFUA_4G00730)"/>
    <property type="match status" value="1"/>
</dbReference>
<evidence type="ECO:0000256" key="1">
    <source>
        <dbReference type="SAM" id="MobiDB-lite"/>
    </source>
</evidence>
<keyword evidence="4" id="KW-1185">Reference proteome</keyword>
<gene>
    <name evidence="3" type="ORF">SAMN05216184_11016</name>
</gene>
<feature type="region of interest" description="Disordered" evidence="1">
    <location>
        <begin position="159"/>
        <end position="262"/>
    </location>
</feature>
<dbReference type="CDD" id="cd12108">
    <property type="entry name" value="Hr-like"/>
    <property type="match status" value="1"/>
</dbReference>
<dbReference type="Gene3D" id="1.20.120.520">
    <property type="entry name" value="nmb1532 protein domain like"/>
    <property type="match status" value="1"/>
</dbReference>
<protein>
    <submittedName>
        <fullName evidence="3">Hemerythrin HHE cation binding domain-containing protein</fullName>
    </submittedName>
</protein>
<accession>A0A2Y9AQH8</accession>
<dbReference type="AlphaFoldDB" id="A0A2Y9AQH8"/>
<feature type="domain" description="Hemerythrin-like" evidence="2">
    <location>
        <begin position="23"/>
        <end position="135"/>
    </location>
</feature>
<feature type="compositionally biased region" description="Low complexity" evidence="1">
    <location>
        <begin position="186"/>
        <end position="239"/>
    </location>
</feature>
<evidence type="ECO:0000259" key="2">
    <source>
        <dbReference type="Pfam" id="PF01814"/>
    </source>
</evidence>
<dbReference type="InterPro" id="IPR012312">
    <property type="entry name" value="Hemerythrin-like"/>
</dbReference>
<dbReference type="RefSeq" id="WP_220035190.1">
    <property type="nucleotide sequence ID" value="NZ_QKLZ01000010.1"/>
</dbReference>
<dbReference type="EMBL" id="UETB01000010">
    <property type="protein sequence ID" value="SSA44727.1"/>
    <property type="molecule type" value="Genomic_DNA"/>
</dbReference>
<dbReference type="PANTHER" id="PTHR35585:SF1">
    <property type="entry name" value="HHE DOMAIN PROTEIN (AFU_ORTHOLOGUE AFUA_4G00730)"/>
    <property type="match status" value="1"/>
</dbReference>